<feature type="region of interest" description="Disordered" evidence="1">
    <location>
        <begin position="53"/>
        <end position="134"/>
    </location>
</feature>
<accession>A0A6G1JY67</accession>
<dbReference type="Proteomes" id="UP000799428">
    <property type="component" value="Unassembled WGS sequence"/>
</dbReference>
<dbReference type="AlphaFoldDB" id="A0A6G1JY67"/>
<keyword evidence="3" id="KW-1185">Reference proteome</keyword>
<name>A0A6G1JY67_9PLEO</name>
<feature type="compositionally biased region" description="Polar residues" evidence="1">
    <location>
        <begin position="59"/>
        <end position="70"/>
    </location>
</feature>
<dbReference type="EMBL" id="MU005778">
    <property type="protein sequence ID" value="KAF2705556.1"/>
    <property type="molecule type" value="Genomic_DNA"/>
</dbReference>
<organism evidence="2 3">
    <name type="scientific">Pleomassaria siparia CBS 279.74</name>
    <dbReference type="NCBI Taxonomy" id="1314801"/>
    <lineage>
        <taxon>Eukaryota</taxon>
        <taxon>Fungi</taxon>
        <taxon>Dikarya</taxon>
        <taxon>Ascomycota</taxon>
        <taxon>Pezizomycotina</taxon>
        <taxon>Dothideomycetes</taxon>
        <taxon>Pleosporomycetidae</taxon>
        <taxon>Pleosporales</taxon>
        <taxon>Pleomassariaceae</taxon>
        <taxon>Pleomassaria</taxon>
    </lineage>
</organism>
<evidence type="ECO:0000313" key="2">
    <source>
        <dbReference type="EMBL" id="KAF2705556.1"/>
    </source>
</evidence>
<gene>
    <name evidence="2" type="ORF">K504DRAFT_514723</name>
</gene>
<feature type="compositionally biased region" description="Basic and acidic residues" evidence="1">
    <location>
        <begin position="113"/>
        <end position="134"/>
    </location>
</feature>
<sequence>MSHTLLTMILNSALSDPNISSADRKRLEVNLAFHEAMEDAEMADWERLCMAAEKEQEASKTQTAEIAHSTQARDENAEEGQGNDTGLPHQRVPVRVDSGVDFEGEGEGEGQDEEKAGGKIEPKSTDTVPRRQDDICEYLAKVKREAKERNRPKPDGKPIALLERREGDICAYLESVKRAARERAERGES</sequence>
<evidence type="ECO:0000256" key="1">
    <source>
        <dbReference type="SAM" id="MobiDB-lite"/>
    </source>
</evidence>
<protein>
    <submittedName>
        <fullName evidence="2">Uncharacterized protein</fullName>
    </submittedName>
</protein>
<proteinExistence type="predicted"/>
<evidence type="ECO:0000313" key="3">
    <source>
        <dbReference type="Proteomes" id="UP000799428"/>
    </source>
</evidence>
<reference evidence="2" key="1">
    <citation type="journal article" date="2020" name="Stud. Mycol.">
        <title>101 Dothideomycetes genomes: a test case for predicting lifestyles and emergence of pathogens.</title>
        <authorList>
            <person name="Haridas S."/>
            <person name="Albert R."/>
            <person name="Binder M."/>
            <person name="Bloem J."/>
            <person name="Labutti K."/>
            <person name="Salamov A."/>
            <person name="Andreopoulos B."/>
            <person name="Baker S."/>
            <person name="Barry K."/>
            <person name="Bills G."/>
            <person name="Bluhm B."/>
            <person name="Cannon C."/>
            <person name="Castanera R."/>
            <person name="Culley D."/>
            <person name="Daum C."/>
            <person name="Ezra D."/>
            <person name="Gonzalez J."/>
            <person name="Henrissat B."/>
            <person name="Kuo A."/>
            <person name="Liang C."/>
            <person name="Lipzen A."/>
            <person name="Lutzoni F."/>
            <person name="Magnuson J."/>
            <person name="Mondo S."/>
            <person name="Nolan M."/>
            <person name="Ohm R."/>
            <person name="Pangilinan J."/>
            <person name="Park H.-J."/>
            <person name="Ramirez L."/>
            <person name="Alfaro M."/>
            <person name="Sun H."/>
            <person name="Tritt A."/>
            <person name="Yoshinaga Y."/>
            <person name="Zwiers L.-H."/>
            <person name="Turgeon B."/>
            <person name="Goodwin S."/>
            <person name="Spatafora J."/>
            <person name="Crous P."/>
            <person name="Grigoriev I."/>
        </authorList>
    </citation>
    <scope>NUCLEOTIDE SEQUENCE</scope>
    <source>
        <strain evidence="2">CBS 279.74</strain>
    </source>
</reference>
<feature type="compositionally biased region" description="Acidic residues" evidence="1">
    <location>
        <begin position="100"/>
        <end position="112"/>
    </location>
</feature>